<dbReference type="Proteomes" id="UP000193749">
    <property type="component" value="Unassembled WGS sequence"/>
</dbReference>
<dbReference type="InterPro" id="IPR003848">
    <property type="entry name" value="DUF218"/>
</dbReference>
<dbReference type="EMBL" id="MLJI01000001">
    <property type="protein sequence ID" value="ORM95478.1"/>
    <property type="molecule type" value="Genomic_DNA"/>
</dbReference>
<gene>
    <name evidence="3" type="ORF">HA50_19845</name>
</gene>
<evidence type="ECO:0000313" key="3">
    <source>
        <dbReference type="EMBL" id="ORM95478.1"/>
    </source>
</evidence>
<dbReference type="PANTHER" id="PTHR30336:SF20">
    <property type="entry name" value="DUF218 DOMAIN-CONTAINING PROTEIN"/>
    <property type="match status" value="1"/>
</dbReference>
<dbReference type="OrthoDB" id="6638566at2"/>
<comment type="caution">
    <text evidence="3">The sequence shown here is derived from an EMBL/GenBank/DDBJ whole genome shotgun (WGS) entry which is preliminary data.</text>
</comment>
<proteinExistence type="predicted"/>
<feature type="region of interest" description="Disordered" evidence="1">
    <location>
        <begin position="1"/>
        <end position="22"/>
    </location>
</feature>
<protein>
    <recommendedName>
        <fullName evidence="2">DUF218 domain-containing protein</fullName>
    </recommendedName>
</protein>
<dbReference type="AlphaFoldDB" id="A0A1X1EZM4"/>
<evidence type="ECO:0000259" key="2">
    <source>
        <dbReference type="Pfam" id="PF02698"/>
    </source>
</evidence>
<dbReference type="InterPro" id="IPR051599">
    <property type="entry name" value="Cell_Envelope_Assoc"/>
</dbReference>
<dbReference type="CDD" id="cd06259">
    <property type="entry name" value="YdcF-like"/>
    <property type="match status" value="1"/>
</dbReference>
<evidence type="ECO:0000313" key="4">
    <source>
        <dbReference type="Proteomes" id="UP000193749"/>
    </source>
</evidence>
<evidence type="ECO:0000256" key="1">
    <source>
        <dbReference type="SAM" id="MobiDB-lite"/>
    </source>
</evidence>
<accession>A0A1X1EZM4</accession>
<feature type="domain" description="DUF218" evidence="2">
    <location>
        <begin position="152"/>
        <end position="285"/>
    </location>
</feature>
<feature type="compositionally biased region" description="Polar residues" evidence="1">
    <location>
        <begin position="1"/>
        <end position="13"/>
    </location>
</feature>
<sequence length="390" mass="43984">MESNITKQRNKTPPQTPKEHRMQQFPGSFLISSGKELHHTFNSGMHIADLQTAKTMKNLIQEGRHLQDSPVENKAISDEINKIKDLLTQVADDELRTLTQPLSLQITNKNVSLNTSQEMSEKQWLEQHDKPGNYLVLNGNNDETYVSFIAQRVKNCAHLKIITSGFGGHGTTDRHTISTNQTEADRFKDILMSNGVAEEKILVDPWSTNSGQNAINVAGILNDQIQAEDKVTIIIAGTPAAVFRQTYTYAKQLDIAVDSYQIESFPFSEKGAYITIPDKLAILREFSTTLHYLMNTDYLPADAQLYPDSFFDSAVDTIQTMAKGLKKKDTEVVEKYKSVIDAMESISAEMISRLKNNNHTMEDKNNIRIVDQFFRGLFNPLEMTFTRGSV</sequence>
<organism evidence="3 4">
    <name type="scientific">Pantoea cypripedii</name>
    <name type="common">Pectobacterium cypripedii</name>
    <name type="synonym">Erwinia cypripedii</name>
    <dbReference type="NCBI Taxonomy" id="55209"/>
    <lineage>
        <taxon>Bacteria</taxon>
        <taxon>Pseudomonadati</taxon>
        <taxon>Pseudomonadota</taxon>
        <taxon>Gammaproteobacteria</taxon>
        <taxon>Enterobacterales</taxon>
        <taxon>Erwiniaceae</taxon>
        <taxon>Pantoea</taxon>
    </lineage>
</organism>
<dbReference type="InterPro" id="IPR014729">
    <property type="entry name" value="Rossmann-like_a/b/a_fold"/>
</dbReference>
<reference evidence="3 4" key="1">
    <citation type="journal article" date="2017" name="Antonie Van Leeuwenhoek">
        <title>Phylogenomic resolution of the bacterial genus Pantoea and its relationship with Erwinia and Tatumella.</title>
        <authorList>
            <person name="Palmer M."/>
            <person name="Steenkamp E.T."/>
            <person name="Coetzee M.P."/>
            <person name="Chan W.Y."/>
            <person name="van Zyl E."/>
            <person name="De Maayer P."/>
            <person name="Coutinho T.A."/>
            <person name="Blom J."/>
            <person name="Smits T.H."/>
            <person name="Duffy B."/>
            <person name="Venter S.N."/>
        </authorList>
    </citation>
    <scope>NUCLEOTIDE SEQUENCE [LARGE SCALE GENOMIC DNA]</scope>
    <source>
        <strain evidence="3 4">LMG 2657</strain>
    </source>
</reference>
<dbReference type="GO" id="GO:0005886">
    <property type="term" value="C:plasma membrane"/>
    <property type="evidence" value="ECO:0007669"/>
    <property type="project" value="TreeGrafter"/>
</dbReference>
<dbReference type="PANTHER" id="PTHR30336">
    <property type="entry name" value="INNER MEMBRANE PROTEIN, PROBABLE PERMEASE"/>
    <property type="match status" value="1"/>
</dbReference>
<dbReference type="Pfam" id="PF02698">
    <property type="entry name" value="DUF218"/>
    <property type="match status" value="1"/>
</dbReference>
<dbReference type="Gene3D" id="3.40.50.620">
    <property type="entry name" value="HUPs"/>
    <property type="match status" value="1"/>
</dbReference>
<name>A0A1X1EZM4_PANCY</name>
<keyword evidence="4" id="KW-1185">Reference proteome</keyword>